<evidence type="ECO:0000313" key="1">
    <source>
        <dbReference type="EMBL" id="VVB16559.1"/>
    </source>
</evidence>
<gene>
    <name evidence="1" type="ORF">ANE_LOCUS27003</name>
</gene>
<dbReference type="Proteomes" id="UP000489600">
    <property type="component" value="Unassembled WGS sequence"/>
</dbReference>
<evidence type="ECO:0000313" key="2">
    <source>
        <dbReference type="Proteomes" id="UP000489600"/>
    </source>
</evidence>
<dbReference type="AlphaFoldDB" id="A0A565CSE8"/>
<dbReference type="EMBL" id="CABITT030000008">
    <property type="protein sequence ID" value="VVB16559.1"/>
    <property type="molecule type" value="Genomic_DNA"/>
</dbReference>
<comment type="caution">
    <text evidence="1">The sequence shown here is derived from an EMBL/GenBank/DDBJ whole genome shotgun (WGS) entry which is preliminary data.</text>
</comment>
<reference evidence="1" key="1">
    <citation type="submission" date="2019-07" db="EMBL/GenBank/DDBJ databases">
        <authorList>
            <person name="Dittberner H."/>
        </authorList>
    </citation>
    <scope>NUCLEOTIDE SEQUENCE [LARGE SCALE GENOMIC DNA]</scope>
</reference>
<protein>
    <submittedName>
        <fullName evidence="1">Uncharacterized protein</fullName>
    </submittedName>
</protein>
<name>A0A565CSE8_9BRAS</name>
<sequence>MAKEYCLSGRQRMLSLKKSDLRKYDQVRLYLEVAFVKANTKLKNPDLAKLVIGRVAVETRQETVEPPTERLKAVNSVFYIKYKYHPNKVRGFIASSLPVIALL</sequence>
<keyword evidence="2" id="KW-1185">Reference proteome</keyword>
<organism evidence="1 2">
    <name type="scientific">Arabis nemorensis</name>
    <dbReference type="NCBI Taxonomy" id="586526"/>
    <lineage>
        <taxon>Eukaryota</taxon>
        <taxon>Viridiplantae</taxon>
        <taxon>Streptophyta</taxon>
        <taxon>Embryophyta</taxon>
        <taxon>Tracheophyta</taxon>
        <taxon>Spermatophyta</taxon>
        <taxon>Magnoliopsida</taxon>
        <taxon>eudicotyledons</taxon>
        <taxon>Gunneridae</taxon>
        <taxon>Pentapetalae</taxon>
        <taxon>rosids</taxon>
        <taxon>malvids</taxon>
        <taxon>Brassicales</taxon>
        <taxon>Brassicaceae</taxon>
        <taxon>Arabideae</taxon>
        <taxon>Arabis</taxon>
    </lineage>
</organism>
<dbReference type="InterPro" id="IPR006462">
    <property type="entry name" value="MS5"/>
</dbReference>
<proteinExistence type="predicted"/>
<dbReference type="Pfam" id="PF04776">
    <property type="entry name" value="protein_MS5"/>
    <property type="match status" value="1"/>
</dbReference>
<accession>A0A565CSE8</accession>